<organism evidence="1 2">
    <name type="scientific">Pandoraea fibrosis</name>
    <dbReference type="NCBI Taxonomy" id="1891094"/>
    <lineage>
        <taxon>Bacteria</taxon>
        <taxon>Pseudomonadati</taxon>
        <taxon>Pseudomonadota</taxon>
        <taxon>Betaproteobacteria</taxon>
        <taxon>Burkholderiales</taxon>
        <taxon>Burkholderiaceae</taxon>
        <taxon>Pandoraea</taxon>
    </lineage>
</organism>
<dbReference type="EMBL" id="CABPRW010000008">
    <property type="protein sequence ID" value="VVE26600.1"/>
    <property type="molecule type" value="Genomic_DNA"/>
</dbReference>
<proteinExistence type="predicted"/>
<sequence length="343" mass="37980">MHQLCLTGEPRGGHRTRIAAHTLGDLAFFVGLEGNVDELGAERFDLLAHGRTHVRRFDHRPQPLGRGNGLKACHARAQHDQTCGLDRAGRRHEHRHEALIEIGGEHHGLVAGDVGLRGQHIHALRARGPRRCFQSEGRDAGGGHAAVVLRVERIEHADNHTAARDLREFFRRRCPYLEDEFRAQRVGGAAQPSAGGLECGVGNTGGVSCTASDNDLMSRRDQLFHRFGRCRDTGFTGKRLGGDADSHCDSPWVCELISSEAMNRGPRSRNTRCRGRRTTCFAADDISPAQTTAYELLHKPVMRYCYCDCCTLLVLVEAYPKITNPPIARNDIWICECARMAGL</sequence>
<evidence type="ECO:0000313" key="2">
    <source>
        <dbReference type="Proteomes" id="UP000382577"/>
    </source>
</evidence>
<gene>
    <name evidence="1" type="ORF">PFI31113_03383</name>
</gene>
<protein>
    <submittedName>
        <fullName evidence="1">Uncharacterized protein</fullName>
    </submittedName>
</protein>
<dbReference type="Proteomes" id="UP000382577">
    <property type="component" value="Unassembled WGS sequence"/>
</dbReference>
<evidence type="ECO:0000313" key="1">
    <source>
        <dbReference type="EMBL" id="VVE26600.1"/>
    </source>
</evidence>
<name>A0A5E4WSD7_9BURK</name>
<accession>A0A5E4WSD7</accession>
<dbReference type="AlphaFoldDB" id="A0A5E4WSD7"/>
<reference evidence="1 2" key="1">
    <citation type="submission" date="2019-08" db="EMBL/GenBank/DDBJ databases">
        <authorList>
            <person name="Peeters C."/>
        </authorList>
    </citation>
    <scope>NUCLEOTIDE SEQUENCE [LARGE SCALE GENOMIC DNA]</scope>
    <source>
        <strain evidence="1 2">LMG 31113</strain>
    </source>
</reference>